<dbReference type="AlphaFoldDB" id="A0A010Z2H1"/>
<keyword evidence="7" id="KW-0456">Lyase</keyword>
<feature type="binding site" evidence="5">
    <location>
        <position position="143"/>
    </location>
    <ligand>
        <name>Mg(2+)</name>
        <dbReference type="ChEBI" id="CHEBI:18420"/>
    </ligand>
</feature>
<dbReference type="Pfam" id="PF03328">
    <property type="entry name" value="HpcH_HpaI"/>
    <property type="match status" value="1"/>
</dbReference>
<evidence type="ECO:0000313" key="8">
    <source>
        <dbReference type="Proteomes" id="UP000021053"/>
    </source>
</evidence>
<dbReference type="PANTHER" id="PTHR32308">
    <property type="entry name" value="LYASE BETA SUBUNIT, PUTATIVE (AFU_ORTHOLOGUE AFUA_4G13030)-RELATED"/>
    <property type="match status" value="1"/>
</dbReference>
<dbReference type="InterPro" id="IPR005000">
    <property type="entry name" value="Aldolase/citrate-lyase_domain"/>
</dbReference>
<dbReference type="EMBL" id="JFBT01000001">
    <property type="protein sequence ID" value="EXG81623.1"/>
    <property type="molecule type" value="Genomic_DNA"/>
</dbReference>
<evidence type="ECO:0000259" key="6">
    <source>
        <dbReference type="Pfam" id="PF03328"/>
    </source>
</evidence>
<feature type="domain" description="HpcH/HpaI aldolase/citrate lyase" evidence="6">
    <location>
        <begin position="6"/>
        <end position="212"/>
    </location>
</feature>
<dbReference type="GO" id="GO:0016829">
    <property type="term" value="F:lyase activity"/>
    <property type="evidence" value="ECO:0007669"/>
    <property type="project" value="UniProtKB-KW"/>
</dbReference>
<dbReference type="SUPFAM" id="SSF51621">
    <property type="entry name" value="Phosphoenolpyruvate/pyruvate domain"/>
    <property type="match status" value="1"/>
</dbReference>
<evidence type="ECO:0000256" key="3">
    <source>
        <dbReference type="ARBA" id="ARBA00022842"/>
    </source>
</evidence>
<dbReference type="InterPro" id="IPR011206">
    <property type="entry name" value="Citrate_lyase_beta/mcl1/mcl2"/>
</dbReference>
<feature type="binding site" evidence="5">
    <location>
        <position position="117"/>
    </location>
    <ligand>
        <name>Mg(2+)</name>
        <dbReference type="ChEBI" id="CHEBI:18420"/>
    </ligand>
</feature>
<proteinExistence type="predicted"/>
<dbReference type="Gene3D" id="3.20.20.60">
    <property type="entry name" value="Phosphoenolpyruvate-binding domains"/>
    <property type="match status" value="1"/>
</dbReference>
<evidence type="ECO:0000256" key="2">
    <source>
        <dbReference type="ARBA" id="ARBA00022723"/>
    </source>
</evidence>
<dbReference type="RefSeq" id="WP_051570129.1">
    <property type="nucleotide sequence ID" value="NZ_KK073874.1"/>
</dbReference>
<feature type="binding site" evidence="4">
    <location>
        <position position="65"/>
    </location>
    <ligand>
        <name>substrate</name>
    </ligand>
</feature>
<dbReference type="InterPro" id="IPR040442">
    <property type="entry name" value="Pyrv_kinase-like_dom_sf"/>
</dbReference>
<organism evidence="7 8">
    <name type="scientific">Cryptosporangium arvum DSM 44712</name>
    <dbReference type="NCBI Taxonomy" id="927661"/>
    <lineage>
        <taxon>Bacteria</taxon>
        <taxon>Bacillati</taxon>
        <taxon>Actinomycetota</taxon>
        <taxon>Actinomycetes</taxon>
        <taxon>Cryptosporangiales</taxon>
        <taxon>Cryptosporangiaceae</taxon>
        <taxon>Cryptosporangium</taxon>
    </lineage>
</organism>
<accession>A0A010Z2H1</accession>
<evidence type="ECO:0000256" key="5">
    <source>
        <dbReference type="PIRSR" id="PIRSR015582-2"/>
    </source>
</evidence>
<dbReference type="GO" id="GO:0000287">
    <property type="term" value="F:magnesium ion binding"/>
    <property type="evidence" value="ECO:0007669"/>
    <property type="project" value="TreeGrafter"/>
</dbReference>
<name>A0A010Z2H1_9ACTN</name>
<dbReference type="PANTHER" id="PTHR32308:SF10">
    <property type="entry name" value="CITRATE LYASE SUBUNIT BETA"/>
    <property type="match status" value="1"/>
</dbReference>
<keyword evidence="3 5" id="KW-0460">Magnesium</keyword>
<dbReference type="GO" id="GO:0006107">
    <property type="term" value="P:oxaloacetate metabolic process"/>
    <property type="evidence" value="ECO:0007669"/>
    <property type="project" value="TreeGrafter"/>
</dbReference>
<gene>
    <name evidence="7" type="ORF">CryarDRAFT_2741</name>
</gene>
<dbReference type="InterPro" id="IPR015813">
    <property type="entry name" value="Pyrv/PenolPyrv_kinase-like_dom"/>
</dbReference>
<dbReference type="OrthoDB" id="4322898at2"/>
<comment type="caution">
    <text evidence="7">The sequence shown here is derived from an EMBL/GenBank/DDBJ whole genome shotgun (WGS) entry which is preliminary data.</text>
</comment>
<keyword evidence="8" id="KW-1185">Reference proteome</keyword>
<evidence type="ECO:0000256" key="1">
    <source>
        <dbReference type="ARBA" id="ARBA00001946"/>
    </source>
</evidence>
<dbReference type="PIRSF" id="PIRSF015582">
    <property type="entry name" value="Cit_lyase_B"/>
    <property type="match status" value="1"/>
</dbReference>
<sequence length="273" mass="28504">MIRPVRSYLYVPGDRADRLLGARTRGADALIVDMEDAVAPANKQAARELVADWLTPEPGPQVWVRINAESTTDDLAAVVRPGLDGVVVPKADPDVLAAVDARLTALGSDAAVLPLVESAAGLVRVAEIAAAPRVLRLGIGEADLIADLGLRPGPDRAELAPVRLQVVVASAAAGIARPVGATSTDFRDTDAFRESARTLARQGFRGRTAIHPAQVPVIHEVFTPTDDEVATARDVLDRFDAAGGGGAVDARGRFIDAAVVRSAREVVALSAGR</sequence>
<dbReference type="PATRIC" id="fig|927661.3.peg.2703"/>
<dbReference type="Proteomes" id="UP000021053">
    <property type="component" value="Unassembled WGS sequence"/>
</dbReference>
<feature type="binding site" evidence="4">
    <location>
        <position position="117"/>
    </location>
    <ligand>
        <name>substrate</name>
    </ligand>
</feature>
<dbReference type="HOGENOM" id="CLU_044864_0_2_11"/>
<keyword evidence="2 5" id="KW-0479">Metal-binding</keyword>
<reference evidence="7 8" key="1">
    <citation type="submission" date="2013-07" db="EMBL/GenBank/DDBJ databases">
        <authorList>
            <consortium name="DOE Joint Genome Institute"/>
            <person name="Eisen J."/>
            <person name="Huntemann M."/>
            <person name="Han J."/>
            <person name="Chen A."/>
            <person name="Kyrpides N."/>
            <person name="Mavromatis K."/>
            <person name="Markowitz V."/>
            <person name="Palaniappan K."/>
            <person name="Ivanova N."/>
            <person name="Schaumberg A."/>
            <person name="Pati A."/>
            <person name="Liolios K."/>
            <person name="Nordberg H.P."/>
            <person name="Cantor M.N."/>
            <person name="Hua S.X."/>
            <person name="Woyke T."/>
        </authorList>
    </citation>
    <scope>NUCLEOTIDE SEQUENCE [LARGE SCALE GENOMIC DNA]</scope>
    <source>
        <strain evidence="7 8">DSM 44712</strain>
    </source>
</reference>
<comment type="cofactor">
    <cofactor evidence="1">
        <name>Mg(2+)</name>
        <dbReference type="ChEBI" id="CHEBI:18420"/>
    </cofactor>
</comment>
<evidence type="ECO:0000256" key="4">
    <source>
        <dbReference type="PIRSR" id="PIRSR015582-1"/>
    </source>
</evidence>
<evidence type="ECO:0000313" key="7">
    <source>
        <dbReference type="EMBL" id="EXG81623.1"/>
    </source>
</evidence>
<protein>
    <submittedName>
        <fullName evidence="7">Citrate lyase beta subunit</fullName>
    </submittedName>
</protein>